<reference evidence="1 2" key="1">
    <citation type="journal article" date="2019" name="Int. J. Syst. Evol. Microbiol.">
        <title>Thermogemmatispora aurantia sp. nov. and Thermogemmatispora argillosa sp. nov., within the class Ktedonobacteria, and emended description of the genus Thermogemmatispora.</title>
        <authorList>
            <person name="Zheng Y."/>
            <person name="Wang C.M."/>
            <person name="Sakai Y."/>
            <person name="Abe K."/>
            <person name="Yokota A."/>
            <person name="Yabe S."/>
        </authorList>
    </citation>
    <scope>NUCLEOTIDE SEQUENCE [LARGE SCALE GENOMIC DNA]</scope>
    <source>
        <strain evidence="1 2">A1-2</strain>
    </source>
</reference>
<accession>A0A5J4K6D8</accession>
<dbReference type="AlphaFoldDB" id="A0A5J4K6D8"/>
<comment type="caution">
    <text evidence="1">The sequence shown here is derived from an EMBL/GenBank/DDBJ whole genome shotgun (WGS) entry which is preliminary data.</text>
</comment>
<proteinExistence type="predicted"/>
<dbReference type="Proteomes" id="UP000334820">
    <property type="component" value="Unassembled WGS sequence"/>
</dbReference>
<evidence type="ECO:0000313" key="1">
    <source>
        <dbReference type="EMBL" id="GER83083.1"/>
    </source>
</evidence>
<gene>
    <name evidence="1" type="ORF">KTAU_17200</name>
</gene>
<keyword evidence="2" id="KW-1185">Reference proteome</keyword>
<organism evidence="1 2">
    <name type="scientific">Thermogemmatispora aurantia</name>
    <dbReference type="NCBI Taxonomy" id="2045279"/>
    <lineage>
        <taxon>Bacteria</taxon>
        <taxon>Bacillati</taxon>
        <taxon>Chloroflexota</taxon>
        <taxon>Ktedonobacteria</taxon>
        <taxon>Thermogemmatisporales</taxon>
        <taxon>Thermogemmatisporaceae</taxon>
        <taxon>Thermogemmatispora</taxon>
    </lineage>
</organism>
<dbReference type="EMBL" id="BKZV01000002">
    <property type="protein sequence ID" value="GER83083.1"/>
    <property type="molecule type" value="Genomic_DNA"/>
</dbReference>
<evidence type="ECO:0000313" key="2">
    <source>
        <dbReference type="Proteomes" id="UP000334820"/>
    </source>
</evidence>
<protein>
    <submittedName>
        <fullName evidence="1">Uncharacterized protein</fullName>
    </submittedName>
</protein>
<name>A0A5J4K6D8_9CHLR</name>
<sequence length="74" mass="8569">MIRLQMRQLLLHHPISMEKNVLGIDSATIADMRSVPFWQASTATGEDFYGTDPTRGCSVYRETWVFLQEQSRHL</sequence>